<name>A0ABP2I8L1_AERVM</name>
<dbReference type="Pfam" id="PF04471">
    <property type="entry name" value="Mrr_cat"/>
    <property type="match status" value="1"/>
</dbReference>
<sequence>MSLQNILLMVMMWEVSHVDVDIYRESIQYEQLTQTIYQAILNNDYGENIQVEHNVEVRGRSGVAHQIDVLWRFKLGNVKHTVLIECKNYASSLTLEKVRNFFGVLHDIGNAQGIIVTKTGFQSGAAEYANYYGIDLKLLRRPTDKDWEGRMKDLHLNIIAKSVASSKSKPLVIQMKLKAEDDIQKKYLEDLIKGGNLAVESGPELCLLDKNGNVCSEEMRWWLPKQIKVLDKEEGGPYNQYIELDNKYVLVNQGRQDEQLIQVEGFDISYYVESFSHEIISYGEEIVEAILKDFKTNEVEFVKKRSD</sequence>
<dbReference type="InterPro" id="IPR007560">
    <property type="entry name" value="Restrct_endonuc_IV_Mrr"/>
</dbReference>
<organism evidence="3 4">
    <name type="scientific">Aerococcus viridans (strain ATCC 11563 / DSM 20340 / CCUG 4311 / JCM 20461 / NBRC 12219 / NCTC 8251 / M1)</name>
    <dbReference type="NCBI Taxonomy" id="655812"/>
    <lineage>
        <taxon>Bacteria</taxon>
        <taxon>Bacillati</taxon>
        <taxon>Bacillota</taxon>
        <taxon>Bacilli</taxon>
        <taxon>Lactobacillales</taxon>
        <taxon>Aerococcaceae</taxon>
        <taxon>Aerococcus</taxon>
    </lineage>
</organism>
<keyword evidence="4" id="KW-1185">Reference proteome</keyword>
<reference evidence="3 4" key="1">
    <citation type="submission" date="2010-04" db="EMBL/GenBank/DDBJ databases">
        <authorList>
            <person name="Muzny D."/>
            <person name="Qin X."/>
            <person name="Deng J."/>
            <person name="Jiang H."/>
            <person name="Liu Y."/>
            <person name="Qu J."/>
            <person name="Song X.-Z."/>
            <person name="Zhang L."/>
            <person name="Thornton R."/>
            <person name="Coyle M."/>
            <person name="Francisco L."/>
            <person name="Jackson L."/>
            <person name="Javaid M."/>
            <person name="Korchina V."/>
            <person name="Kovar C."/>
            <person name="Mata R."/>
            <person name="Mathew T."/>
            <person name="Ngo R."/>
            <person name="Nguyen L."/>
            <person name="Nguyen N."/>
            <person name="Okwuonu G."/>
            <person name="Ongeri F."/>
            <person name="Pham C."/>
            <person name="Simmons D."/>
            <person name="Wilczek-Boney K."/>
            <person name="Hale W."/>
            <person name="Jakkamsetti A."/>
            <person name="Pham P."/>
            <person name="Ruth R."/>
            <person name="San Lucas F."/>
            <person name="Warren J."/>
            <person name="Zhang J."/>
            <person name="Zhao Z."/>
            <person name="Zhou C."/>
            <person name="Zhu D."/>
            <person name="Lee S."/>
            <person name="Bess C."/>
            <person name="Blankenburg K."/>
            <person name="Forbes L."/>
            <person name="Fu Q."/>
            <person name="Gubbala S."/>
            <person name="Hirani K."/>
            <person name="Jayaseelan J.C."/>
            <person name="Lara F."/>
            <person name="Munidasa M."/>
            <person name="Palculict T."/>
            <person name="Patil S."/>
            <person name="Pu L.-L."/>
            <person name="Saada N."/>
            <person name="Tang L."/>
            <person name="Weissenberger G."/>
            <person name="Zhu Y."/>
            <person name="Hemphill L."/>
            <person name="Shang Y."/>
            <person name="Youmans B."/>
            <person name="Ayvaz T."/>
            <person name="Ross M."/>
            <person name="Santibanez J."/>
            <person name="Aqrawi P."/>
            <person name="Gross S."/>
            <person name="Joshi V."/>
            <person name="Fowler G."/>
            <person name="Nazareth L."/>
            <person name="Reid J."/>
            <person name="Worley K."/>
            <person name="Petrosino J."/>
            <person name="Highlander S."/>
            <person name="Gibbs R."/>
            <person name="Gibbs R."/>
        </authorList>
    </citation>
    <scope>NUCLEOTIDE SEQUENCE [LARGE SCALE GENOMIC DNA]</scope>
    <source>
        <strain evidence="3 4">ATCC 11563</strain>
    </source>
</reference>
<protein>
    <recommendedName>
        <fullName evidence="2">Restriction endonuclease type IV Mrr domain-containing protein</fullName>
    </recommendedName>
</protein>
<evidence type="ECO:0000313" key="4">
    <source>
        <dbReference type="Proteomes" id="UP000003764"/>
    </source>
</evidence>
<dbReference type="SUPFAM" id="SSF52980">
    <property type="entry name" value="Restriction endonuclease-like"/>
    <property type="match status" value="1"/>
</dbReference>
<dbReference type="Gene3D" id="3.40.1350.10">
    <property type="match status" value="1"/>
</dbReference>
<keyword evidence="1" id="KW-0378">Hydrolase</keyword>
<evidence type="ECO:0000313" key="3">
    <source>
        <dbReference type="EMBL" id="EFG50204.1"/>
    </source>
</evidence>
<dbReference type="EMBL" id="ADNT01000039">
    <property type="protein sequence ID" value="EFG50204.1"/>
    <property type="molecule type" value="Genomic_DNA"/>
</dbReference>
<feature type="domain" description="Restriction endonuclease type IV Mrr" evidence="2">
    <location>
        <begin position="28"/>
        <end position="134"/>
    </location>
</feature>
<dbReference type="Proteomes" id="UP000003764">
    <property type="component" value="Unassembled WGS sequence"/>
</dbReference>
<dbReference type="InterPro" id="IPR011335">
    <property type="entry name" value="Restrct_endonuc-II-like"/>
</dbReference>
<evidence type="ECO:0000259" key="2">
    <source>
        <dbReference type="Pfam" id="PF04471"/>
    </source>
</evidence>
<gene>
    <name evidence="3" type="ORF">HMPREF0061_0427</name>
</gene>
<evidence type="ECO:0000256" key="1">
    <source>
        <dbReference type="ARBA" id="ARBA00022801"/>
    </source>
</evidence>
<comment type="caution">
    <text evidence="3">The sequence shown here is derived from an EMBL/GenBank/DDBJ whole genome shotgun (WGS) entry which is preliminary data.</text>
</comment>
<dbReference type="InterPro" id="IPR011856">
    <property type="entry name" value="tRNA_endonuc-like_dom_sf"/>
</dbReference>
<accession>A0ABP2I8L1</accession>
<proteinExistence type="predicted"/>